<dbReference type="GO" id="GO:0051315">
    <property type="term" value="P:attachment of mitotic spindle microtubules to kinetochore"/>
    <property type="evidence" value="ECO:0007669"/>
    <property type="project" value="TreeGrafter"/>
</dbReference>
<dbReference type="GO" id="GO:0007094">
    <property type="term" value="P:mitotic spindle assembly checkpoint signaling"/>
    <property type="evidence" value="ECO:0007669"/>
    <property type="project" value="InterPro"/>
</dbReference>
<organism evidence="8 9">
    <name type="scientific">Gymnorhina tibicen</name>
    <name type="common">Australian magpie</name>
    <name type="synonym">Cracticus tibicen</name>
    <dbReference type="NCBI Taxonomy" id="9132"/>
    <lineage>
        <taxon>Eukaryota</taxon>
        <taxon>Metazoa</taxon>
        <taxon>Chordata</taxon>
        <taxon>Craniata</taxon>
        <taxon>Vertebrata</taxon>
        <taxon>Euteleostomi</taxon>
        <taxon>Archelosauria</taxon>
        <taxon>Archosauria</taxon>
        <taxon>Dinosauria</taxon>
        <taxon>Saurischia</taxon>
        <taxon>Theropoda</taxon>
        <taxon>Coelurosauria</taxon>
        <taxon>Aves</taxon>
        <taxon>Neognathae</taxon>
        <taxon>Neoaves</taxon>
        <taxon>Telluraves</taxon>
        <taxon>Australaves</taxon>
        <taxon>Passeriformes</taxon>
        <taxon>Artamidae</taxon>
        <taxon>Gymnorhina</taxon>
    </lineage>
</organism>
<keyword evidence="6" id="KW-0131">Cell cycle</keyword>
<feature type="coiled-coil region" evidence="7">
    <location>
        <begin position="435"/>
        <end position="627"/>
    </location>
</feature>
<dbReference type="InterPro" id="IPR008672">
    <property type="entry name" value="Mad1"/>
</dbReference>
<dbReference type="Gene3D" id="1.20.5.170">
    <property type="match status" value="1"/>
</dbReference>
<dbReference type="Gene3D" id="3.30.457.60">
    <property type="match status" value="1"/>
</dbReference>
<keyword evidence="3" id="KW-0132">Cell division</keyword>
<evidence type="ECO:0000313" key="8">
    <source>
        <dbReference type="EMBL" id="NXM49839.1"/>
    </source>
</evidence>
<feature type="non-terminal residue" evidence="8">
    <location>
        <position position="665"/>
    </location>
</feature>
<keyword evidence="7" id="KW-0175">Coiled coil</keyword>
<comment type="caution">
    <text evidence="8">The sequence shown here is derived from an EMBL/GenBank/DDBJ whole genome shotgun (WGS) entry which is preliminary data.</text>
</comment>
<keyword evidence="9" id="KW-1185">Reference proteome</keyword>
<dbReference type="AlphaFoldDB" id="A0A7L1B921"/>
<dbReference type="Gene3D" id="6.10.250.90">
    <property type="match status" value="1"/>
</dbReference>
<feature type="coiled-coil region" evidence="7">
    <location>
        <begin position="64"/>
        <end position="313"/>
    </location>
</feature>
<dbReference type="PANTHER" id="PTHR23168:SF0">
    <property type="entry name" value="MITOTIC SPINDLE ASSEMBLY CHECKPOINT PROTEIN MAD1"/>
    <property type="match status" value="1"/>
</dbReference>
<proteinExistence type="inferred from homology"/>
<evidence type="ECO:0000256" key="1">
    <source>
        <dbReference type="ARBA" id="ARBA00004123"/>
    </source>
</evidence>
<dbReference type="FunFam" id="1.20.5.170:FF:000051">
    <property type="entry name" value="mitotic spindle assembly checkpoint protein MAD1"/>
    <property type="match status" value="1"/>
</dbReference>
<evidence type="ECO:0000256" key="3">
    <source>
        <dbReference type="ARBA" id="ARBA00022618"/>
    </source>
</evidence>
<accession>A0A7L1B921</accession>
<evidence type="ECO:0000256" key="6">
    <source>
        <dbReference type="ARBA" id="ARBA00023306"/>
    </source>
</evidence>
<reference evidence="8 9" key="1">
    <citation type="submission" date="2019-09" db="EMBL/GenBank/DDBJ databases">
        <title>Bird 10,000 Genomes (B10K) Project - Family phase.</title>
        <authorList>
            <person name="Zhang G."/>
        </authorList>
    </citation>
    <scope>NUCLEOTIDE SEQUENCE [LARGE SCALE GENOMIC DNA]</scope>
    <source>
        <strain evidence="8">B10K-DU-002-05</strain>
        <tissue evidence="8">Muscle</tissue>
    </source>
</reference>
<dbReference type="GO" id="GO:0072686">
    <property type="term" value="C:mitotic spindle"/>
    <property type="evidence" value="ECO:0007669"/>
    <property type="project" value="TreeGrafter"/>
</dbReference>
<evidence type="ECO:0000256" key="2">
    <source>
        <dbReference type="ARBA" id="ARBA00008029"/>
    </source>
</evidence>
<dbReference type="EMBL" id="VXAZ01009370">
    <property type="protein sequence ID" value="NXM49839.1"/>
    <property type="molecule type" value="Genomic_DNA"/>
</dbReference>
<gene>
    <name evidence="8" type="primary">Mad1l1</name>
    <name evidence="8" type="ORF">GYMTIB_R01516</name>
</gene>
<evidence type="ECO:0000256" key="5">
    <source>
        <dbReference type="ARBA" id="ARBA00023242"/>
    </source>
</evidence>
<comment type="subcellular location">
    <subcellularLocation>
        <location evidence="1">Nucleus</location>
    </subcellularLocation>
</comment>
<dbReference type="GO" id="GO:0005635">
    <property type="term" value="C:nuclear envelope"/>
    <property type="evidence" value="ECO:0007669"/>
    <property type="project" value="TreeGrafter"/>
</dbReference>
<dbReference type="GO" id="GO:0000776">
    <property type="term" value="C:kinetochore"/>
    <property type="evidence" value="ECO:0007669"/>
    <property type="project" value="TreeGrafter"/>
</dbReference>
<protein>
    <submittedName>
        <fullName evidence="8">MD1L1 protein</fullName>
    </submittedName>
</protein>
<dbReference type="PANTHER" id="PTHR23168">
    <property type="entry name" value="MITOTIC SPINDLE ASSEMBLY CHECKPOINT PROTEIN MAD1 MITOTIC ARREST DEFICIENT-LIKE PROTEIN 1"/>
    <property type="match status" value="1"/>
</dbReference>
<evidence type="ECO:0000256" key="4">
    <source>
        <dbReference type="ARBA" id="ARBA00022776"/>
    </source>
</evidence>
<sequence length="665" mass="78013">MEDLENNTTVFSTLRSLNNFISQRMEGVSGLATPGSSQTSLQMQYQQRMQLEEQAGQIHSKSQLLQVEREKMQMELSHKRARIELEKAANTNARNYEREADRNQELLTRIKQYQERETEAENKLKEQMEMNKSYKKSMETMSKKMQEKESKLAEANETITVLKGKISELQWNIMNQEMQMTSQDSQKQELMEQLDVEKKKWQEASQQIQTLQASQSLLAEYEQKIKDLEQKLSQQEHDALIVKNMKAELARFPKMERELRQLREENAYFREMKENNGLLKEEVEGLQRKLERYEKVQAQLVTVELENEKLLGKLQSWEKLDQSTGLNIRTPDDLSRQIVALQQRELALKEQNSTFMNSARMLEKARQQLQEEILRVQSQLLDEKKKREHQEALVRRLQKRVVLLTKERDGMRAILESYDSELTPAEHSPQLSRRMREAEDMVQKLHAHNTELEAQLSQALEEVGNHKQRAEMLEVEMKVLKSQQCTAEQSSVITKEEVDTLRLKIEELEAERSKLEEENRSLEMKLEKFTLQGDYDPSRTKVLHFSMNPMSLAKQQRKEEQQQLQEECERLRELVRVLEGGGSISGNLEGVGGFQSPQEVAELKKQVESAELKNQRLKEVFQTKIQEFRKVCYTLTGYQIDITTENQYRLSSIYAEHQGDCLLFK</sequence>
<dbReference type="Proteomes" id="UP000579941">
    <property type="component" value="Unassembled WGS sequence"/>
</dbReference>
<feature type="non-terminal residue" evidence="8">
    <location>
        <position position="1"/>
    </location>
</feature>
<evidence type="ECO:0000313" key="9">
    <source>
        <dbReference type="Proteomes" id="UP000579941"/>
    </source>
</evidence>
<feature type="coiled-coil region" evidence="7">
    <location>
        <begin position="352"/>
        <end position="407"/>
    </location>
</feature>
<comment type="similarity">
    <text evidence="2">Belongs to the MAD1 family.</text>
</comment>
<dbReference type="Pfam" id="PF05557">
    <property type="entry name" value="MAD"/>
    <property type="match status" value="1"/>
</dbReference>
<keyword evidence="5" id="KW-0539">Nucleus</keyword>
<dbReference type="GO" id="GO:0051301">
    <property type="term" value="P:cell division"/>
    <property type="evidence" value="ECO:0007669"/>
    <property type="project" value="UniProtKB-KW"/>
</dbReference>
<evidence type="ECO:0000256" key="7">
    <source>
        <dbReference type="SAM" id="Coils"/>
    </source>
</evidence>
<dbReference type="SUPFAM" id="SSF75704">
    <property type="entry name" value="Mitotic arrest deficient-like 1, Mad1"/>
    <property type="match status" value="1"/>
</dbReference>
<name>A0A7L1B921_GYMTI</name>
<keyword evidence="4" id="KW-0498">Mitosis</keyword>